<dbReference type="InterPro" id="IPR005532">
    <property type="entry name" value="SUMF_dom"/>
</dbReference>
<dbReference type="Gene3D" id="3.90.1580.10">
    <property type="entry name" value="paralog of FGE (formylglycine-generating enzyme)"/>
    <property type="match status" value="1"/>
</dbReference>
<feature type="region of interest" description="Disordered" evidence="1">
    <location>
        <begin position="243"/>
        <end position="284"/>
    </location>
</feature>
<dbReference type="STRING" id="1742972.COMA1_30476"/>
<evidence type="ECO:0000313" key="5">
    <source>
        <dbReference type="Proteomes" id="UP000199032"/>
    </source>
</evidence>
<sequence length="320" mass="35595">MQVEGAVPSFVGLMRCICIIVVCGLLSLIDVPARADHESSKQPQLWVPHDEAERLGAMEVPGGMVLVPAGSFLMGSDPRKDRAAGPQEQPQHEVYLDTFRIDRFEVSNVEYLRFVLGTGADWPKFWRENPFPEKATLHPVINVSWREADAFCRWAGKRLPTEAEWEKAARGVDGRIFPWGNEPAGWIKSNIAHPGSKRGFKYPPLANINRYDKGASPYGVYQMAGNVSEWVSDWFDPEYYRHGHDKNPQGPTTGELKVFRGGSWNEDPEVARSAGRNGGPPDRESYLTGFRCAQSGDHVNGEASNIGRDGTAPTVMRLSE</sequence>
<feature type="region of interest" description="Disordered" evidence="1">
    <location>
        <begin position="298"/>
        <end position="320"/>
    </location>
</feature>
<feature type="transmembrane region" description="Helical" evidence="2">
    <location>
        <begin position="12"/>
        <end position="31"/>
    </location>
</feature>
<evidence type="ECO:0000256" key="1">
    <source>
        <dbReference type="SAM" id="MobiDB-lite"/>
    </source>
</evidence>
<dbReference type="PANTHER" id="PTHR23150:SF19">
    <property type="entry name" value="FORMYLGLYCINE-GENERATING ENZYME"/>
    <property type="match status" value="1"/>
</dbReference>
<keyword evidence="5" id="KW-1185">Reference proteome</keyword>
<evidence type="ECO:0000256" key="2">
    <source>
        <dbReference type="SAM" id="Phobius"/>
    </source>
</evidence>
<keyword evidence="2" id="KW-0812">Transmembrane</keyword>
<dbReference type="InterPro" id="IPR042095">
    <property type="entry name" value="SUMF_sf"/>
</dbReference>
<dbReference type="Proteomes" id="UP000199032">
    <property type="component" value="Unassembled WGS sequence"/>
</dbReference>
<dbReference type="InterPro" id="IPR016187">
    <property type="entry name" value="CTDL_fold"/>
</dbReference>
<dbReference type="OrthoDB" id="9768004at2"/>
<proteinExistence type="predicted"/>
<reference evidence="4 5" key="1">
    <citation type="submission" date="2015-10" db="EMBL/GenBank/DDBJ databases">
        <authorList>
            <person name="Gilbert D.G."/>
        </authorList>
    </citation>
    <scope>NUCLEOTIDE SEQUENCE [LARGE SCALE GENOMIC DNA]</scope>
    <source>
        <strain evidence="4">COMA1</strain>
    </source>
</reference>
<dbReference type="InterPro" id="IPR051043">
    <property type="entry name" value="Sulfatase_Mod_Factor_Kinase"/>
</dbReference>
<accession>A0A0S4LK13</accession>
<feature type="domain" description="Sulfatase-modifying factor enzyme-like" evidence="3">
    <location>
        <begin position="63"/>
        <end position="293"/>
    </location>
</feature>
<dbReference type="RefSeq" id="WP_090749724.1">
    <property type="nucleotide sequence ID" value="NZ_CZQA01000009.1"/>
</dbReference>
<dbReference type="GO" id="GO:0120147">
    <property type="term" value="F:formylglycine-generating oxidase activity"/>
    <property type="evidence" value="ECO:0007669"/>
    <property type="project" value="TreeGrafter"/>
</dbReference>
<organism evidence="4 5">
    <name type="scientific">Candidatus Nitrospira nitrosa</name>
    <dbReference type="NCBI Taxonomy" id="1742972"/>
    <lineage>
        <taxon>Bacteria</taxon>
        <taxon>Pseudomonadati</taxon>
        <taxon>Nitrospirota</taxon>
        <taxon>Nitrospiria</taxon>
        <taxon>Nitrospirales</taxon>
        <taxon>Nitrospiraceae</taxon>
        <taxon>Nitrospira</taxon>
    </lineage>
</organism>
<dbReference type="EMBL" id="CZQA01000009">
    <property type="protein sequence ID" value="CUS37230.1"/>
    <property type="molecule type" value="Genomic_DNA"/>
</dbReference>
<evidence type="ECO:0000313" key="4">
    <source>
        <dbReference type="EMBL" id="CUS37230.1"/>
    </source>
</evidence>
<name>A0A0S4LK13_9BACT</name>
<keyword evidence="2" id="KW-0472">Membrane</keyword>
<protein>
    <recommendedName>
        <fullName evidence="3">Sulfatase-modifying factor enzyme-like domain-containing protein</fullName>
    </recommendedName>
</protein>
<dbReference type="Pfam" id="PF03781">
    <property type="entry name" value="FGE-sulfatase"/>
    <property type="match status" value="1"/>
</dbReference>
<evidence type="ECO:0000259" key="3">
    <source>
        <dbReference type="Pfam" id="PF03781"/>
    </source>
</evidence>
<dbReference type="PANTHER" id="PTHR23150">
    <property type="entry name" value="SULFATASE MODIFYING FACTOR 1, 2"/>
    <property type="match status" value="1"/>
</dbReference>
<dbReference type="SUPFAM" id="SSF56436">
    <property type="entry name" value="C-type lectin-like"/>
    <property type="match status" value="1"/>
</dbReference>
<keyword evidence="2" id="KW-1133">Transmembrane helix</keyword>
<gene>
    <name evidence="4" type="ORF">COMA1_30476</name>
</gene>
<dbReference type="AlphaFoldDB" id="A0A0S4LK13"/>